<dbReference type="STRING" id="665467.SAMN02982931_03291"/>
<sequence>MTMANALSTNAPSWRGRVTLEERLAEMRIVLSAMKQSSMSETLRMLRERFPDVPLRQRIQEISRLNS</sequence>
<reference evidence="2 3" key="1">
    <citation type="submission" date="2016-10" db="EMBL/GenBank/DDBJ databases">
        <authorList>
            <person name="de Groot N.N."/>
        </authorList>
    </citation>
    <scope>NUCLEOTIDE SEQUENCE [LARGE SCALE GENOMIC DNA]</scope>
    <source>
        <strain evidence="2 3">ATCC 35022</strain>
    </source>
</reference>
<organism evidence="2 3">
    <name type="scientific">Bauldia litoralis</name>
    <dbReference type="NCBI Taxonomy" id="665467"/>
    <lineage>
        <taxon>Bacteria</taxon>
        <taxon>Pseudomonadati</taxon>
        <taxon>Pseudomonadota</taxon>
        <taxon>Alphaproteobacteria</taxon>
        <taxon>Hyphomicrobiales</taxon>
        <taxon>Kaistiaceae</taxon>
        <taxon>Bauldia</taxon>
    </lineage>
</organism>
<proteinExistence type="predicted"/>
<protein>
    <recommendedName>
        <fullName evidence="1">SPOC domain-containing protein</fullName>
    </recommendedName>
</protein>
<accession>A0A1G6DEV0</accession>
<name>A0A1G6DEV0_9HYPH</name>
<dbReference type="Proteomes" id="UP000199071">
    <property type="component" value="Unassembled WGS sequence"/>
</dbReference>
<dbReference type="InterPro" id="IPR010912">
    <property type="entry name" value="SPOC_met"/>
</dbReference>
<dbReference type="AlphaFoldDB" id="A0A1G6DEV0"/>
<evidence type="ECO:0000259" key="1">
    <source>
        <dbReference type="PROSITE" id="PS50917"/>
    </source>
</evidence>
<evidence type="ECO:0000313" key="3">
    <source>
        <dbReference type="Proteomes" id="UP000199071"/>
    </source>
</evidence>
<keyword evidence="3" id="KW-1185">Reference proteome</keyword>
<gene>
    <name evidence="2" type="ORF">SAMN02982931_03291</name>
</gene>
<dbReference type="PROSITE" id="PS50917">
    <property type="entry name" value="SPOC"/>
    <property type="match status" value="1"/>
</dbReference>
<feature type="domain" description="SPOC" evidence="1">
    <location>
        <begin position="3"/>
        <end position="67"/>
    </location>
</feature>
<evidence type="ECO:0000313" key="2">
    <source>
        <dbReference type="EMBL" id="SDB43651.1"/>
    </source>
</evidence>
<dbReference type="EMBL" id="FMXQ01000007">
    <property type="protein sequence ID" value="SDB43651.1"/>
    <property type="molecule type" value="Genomic_DNA"/>
</dbReference>